<evidence type="ECO:0000313" key="3">
    <source>
        <dbReference type="Proteomes" id="UP000199377"/>
    </source>
</evidence>
<dbReference type="InterPro" id="IPR000073">
    <property type="entry name" value="AB_hydrolase_1"/>
</dbReference>
<dbReference type="InterPro" id="IPR050266">
    <property type="entry name" value="AB_hydrolase_sf"/>
</dbReference>
<name>A0A1I3E025_9RHOB</name>
<dbReference type="AlphaFoldDB" id="A0A1I3E025"/>
<sequence length="277" mass="29701">MPETEFRGRRVTWRAEGLDKPGTPVLLAHCSLAHSGLWKPILAALAETRPVVAPDLPAHGRSDPPPEGESTQLFAAEVCTMLAERFGRPIHLAGLSLGGATLSRVAWKRPELAASLTMIEPVLFHLLHPPHVQPEVQAPPASEEELEADMRAFVGQWGAPGRDPFGGPERFAAAKLCFRLLREDNAWVMGRPPGQIELSDLAGLSMPVMLIDGETTEARASAVLDAIQGAVPGARRRTIPGAGHLSPVSHWREVLAELARFFDSVDATAAEGARGVA</sequence>
<accession>A0A1I3E025</accession>
<dbReference type="Proteomes" id="UP000199377">
    <property type="component" value="Unassembled WGS sequence"/>
</dbReference>
<evidence type="ECO:0000313" key="2">
    <source>
        <dbReference type="EMBL" id="SFH92316.1"/>
    </source>
</evidence>
<dbReference type="Gene3D" id="3.40.50.1820">
    <property type="entry name" value="alpha/beta hydrolase"/>
    <property type="match status" value="1"/>
</dbReference>
<dbReference type="SUPFAM" id="SSF53474">
    <property type="entry name" value="alpha/beta-Hydrolases"/>
    <property type="match status" value="1"/>
</dbReference>
<dbReference type="InterPro" id="IPR029058">
    <property type="entry name" value="AB_hydrolase_fold"/>
</dbReference>
<protein>
    <submittedName>
        <fullName evidence="2">Pimeloyl-ACP methyl ester carboxylesterase</fullName>
    </submittedName>
</protein>
<proteinExistence type="predicted"/>
<dbReference type="Pfam" id="PF12697">
    <property type="entry name" value="Abhydrolase_6"/>
    <property type="match status" value="1"/>
</dbReference>
<dbReference type="PANTHER" id="PTHR43798:SF33">
    <property type="entry name" value="HYDROLASE, PUTATIVE (AFU_ORTHOLOGUE AFUA_2G14860)-RELATED"/>
    <property type="match status" value="1"/>
</dbReference>
<keyword evidence="3" id="KW-1185">Reference proteome</keyword>
<dbReference type="OrthoDB" id="9804723at2"/>
<gene>
    <name evidence="2" type="ORF">SAMN05216258_103109</name>
</gene>
<evidence type="ECO:0000259" key="1">
    <source>
        <dbReference type="Pfam" id="PF12697"/>
    </source>
</evidence>
<feature type="domain" description="AB hydrolase-1" evidence="1">
    <location>
        <begin position="25"/>
        <end position="256"/>
    </location>
</feature>
<dbReference type="RefSeq" id="WP_092858914.1">
    <property type="nucleotide sequence ID" value="NZ_FOQH01000003.1"/>
</dbReference>
<dbReference type="PANTHER" id="PTHR43798">
    <property type="entry name" value="MONOACYLGLYCEROL LIPASE"/>
    <property type="match status" value="1"/>
</dbReference>
<dbReference type="GO" id="GO:0016020">
    <property type="term" value="C:membrane"/>
    <property type="evidence" value="ECO:0007669"/>
    <property type="project" value="TreeGrafter"/>
</dbReference>
<reference evidence="2 3" key="1">
    <citation type="submission" date="2016-10" db="EMBL/GenBank/DDBJ databases">
        <authorList>
            <person name="de Groot N.N."/>
        </authorList>
    </citation>
    <scope>NUCLEOTIDE SEQUENCE [LARGE SCALE GENOMIC DNA]</scope>
    <source>
        <strain evidence="2 3">CGMCC 1.11030</strain>
    </source>
</reference>
<dbReference type="STRING" id="1114924.SAMN05216258_103109"/>
<organism evidence="2 3">
    <name type="scientific">Albimonas pacifica</name>
    <dbReference type="NCBI Taxonomy" id="1114924"/>
    <lineage>
        <taxon>Bacteria</taxon>
        <taxon>Pseudomonadati</taxon>
        <taxon>Pseudomonadota</taxon>
        <taxon>Alphaproteobacteria</taxon>
        <taxon>Rhodobacterales</taxon>
        <taxon>Paracoccaceae</taxon>
        <taxon>Albimonas</taxon>
    </lineage>
</organism>
<dbReference type="EMBL" id="FOQH01000003">
    <property type="protein sequence ID" value="SFH92316.1"/>
    <property type="molecule type" value="Genomic_DNA"/>
</dbReference>